<dbReference type="RefSeq" id="WP_228103034.1">
    <property type="nucleotide sequence ID" value="NZ_CP101637.1"/>
</dbReference>
<dbReference type="EMBL" id="CP101637">
    <property type="protein sequence ID" value="WMT80839.1"/>
    <property type="molecule type" value="Genomic_DNA"/>
</dbReference>
<name>A0ABY9Q0A0_9FIRM</name>
<evidence type="ECO:0000256" key="2">
    <source>
        <dbReference type="ARBA" id="ARBA00024446"/>
    </source>
</evidence>
<dbReference type="Proteomes" id="UP001235030">
    <property type="component" value="Chromosome"/>
</dbReference>
<sequence>MINKSIGAIEFKSIAKGIEVSNEIVKKSSVEVIYLKSICPGKILIMILGETCYIKESIDYGLTKGDEYIVDSFIINSVSLDIINGLKNKYKKLESIKSIGVVETNKVCSGLKALNKTLKSSDVSLIKLQVSFAIGGKLVYIVSGDLSDLEIGINEGCKVINKKYIINTSIIPSLNKQIIDNLI</sequence>
<feature type="domain" description="Bacterial microcompartment" evidence="3">
    <location>
        <begin position="97"/>
        <end position="174"/>
    </location>
</feature>
<feature type="domain" description="Bacterial microcompartment" evidence="3">
    <location>
        <begin position="4"/>
        <end position="78"/>
    </location>
</feature>
<protein>
    <recommendedName>
        <fullName evidence="3">Bacterial microcompartment domain-containing protein</fullName>
    </recommendedName>
</protein>
<dbReference type="InterPro" id="IPR000249">
    <property type="entry name" value="BMC_dom"/>
</dbReference>
<dbReference type="InterPro" id="IPR037233">
    <property type="entry name" value="CcmK-like_sf"/>
</dbReference>
<accession>A0ABY9Q0A0</accession>
<evidence type="ECO:0000313" key="5">
    <source>
        <dbReference type="Proteomes" id="UP001235030"/>
    </source>
</evidence>
<evidence type="ECO:0000256" key="1">
    <source>
        <dbReference type="ARBA" id="ARBA00024322"/>
    </source>
</evidence>
<dbReference type="PANTHER" id="PTHR33941">
    <property type="entry name" value="PROPANEDIOL UTILIZATION PROTEIN PDUA"/>
    <property type="match status" value="1"/>
</dbReference>
<dbReference type="Pfam" id="PF00936">
    <property type="entry name" value="BMC"/>
    <property type="match status" value="2"/>
</dbReference>
<dbReference type="SMART" id="SM00877">
    <property type="entry name" value="BMC"/>
    <property type="match status" value="2"/>
</dbReference>
<dbReference type="CDD" id="cd07053">
    <property type="entry name" value="BMC_PduT_repeat1"/>
    <property type="match status" value="1"/>
</dbReference>
<dbReference type="CDD" id="cd07054">
    <property type="entry name" value="BMC_PduT_repeat2"/>
    <property type="match status" value="1"/>
</dbReference>
<dbReference type="InterPro" id="IPR011238">
    <property type="entry name" value="Micro_shell_prot_PduT"/>
</dbReference>
<proteinExistence type="predicted"/>
<dbReference type="PIRSF" id="PIRSF034834">
    <property type="entry name" value="PduT"/>
    <property type="match status" value="1"/>
</dbReference>
<dbReference type="PANTHER" id="PTHR33941:SF11">
    <property type="entry name" value="BACTERIAL MICROCOMPARTMENT SHELL PROTEIN PDUJ"/>
    <property type="match status" value="1"/>
</dbReference>
<dbReference type="Gene3D" id="3.30.70.1710">
    <property type="match status" value="2"/>
</dbReference>
<organism evidence="4 5">
    <name type="scientific">Terrisporobacter mayombei</name>
    <dbReference type="NCBI Taxonomy" id="1541"/>
    <lineage>
        <taxon>Bacteria</taxon>
        <taxon>Bacillati</taxon>
        <taxon>Bacillota</taxon>
        <taxon>Clostridia</taxon>
        <taxon>Peptostreptococcales</taxon>
        <taxon>Peptostreptococcaceae</taxon>
        <taxon>Terrisporobacter</taxon>
    </lineage>
</organism>
<evidence type="ECO:0000313" key="4">
    <source>
        <dbReference type="EMBL" id="WMT80839.1"/>
    </source>
</evidence>
<comment type="subcellular location">
    <subcellularLocation>
        <location evidence="1">Bacterial microcompartment</location>
    </subcellularLocation>
</comment>
<gene>
    <name evidence="4" type="ORF">TEMA_11610</name>
</gene>
<dbReference type="InterPro" id="IPR050575">
    <property type="entry name" value="BMC_shell"/>
</dbReference>
<keyword evidence="5" id="KW-1185">Reference proteome</keyword>
<dbReference type="SUPFAM" id="SSF143414">
    <property type="entry name" value="CcmK-like"/>
    <property type="match status" value="2"/>
</dbReference>
<reference evidence="4 5" key="1">
    <citation type="submission" date="2022-07" db="EMBL/GenBank/DDBJ databases">
        <title>Genome sequence of Terrisporobacter mayombei DSM6539.</title>
        <authorList>
            <person name="Boeer T."/>
            <person name="Bengelsdorf F.R."/>
            <person name="Daniel R."/>
            <person name="Poehlein A."/>
        </authorList>
    </citation>
    <scope>NUCLEOTIDE SEQUENCE [LARGE SCALE GENOMIC DNA]</scope>
    <source>
        <strain evidence="4 5">DSM 6539</strain>
    </source>
</reference>
<evidence type="ECO:0000259" key="3">
    <source>
        <dbReference type="SMART" id="SM00877"/>
    </source>
</evidence>
<keyword evidence="2" id="KW-1283">Bacterial microcompartment</keyword>